<name>A0A453ENP5_AEGTS</name>
<dbReference type="Gramene" id="AET3Gv20409700.27">
    <property type="protein sequence ID" value="AET3Gv20409700.27"/>
    <property type="gene ID" value="AET3Gv20409700"/>
</dbReference>
<reference evidence="1" key="3">
    <citation type="journal article" date="2017" name="Nature">
        <title>Genome sequence of the progenitor of the wheat D genome Aegilops tauschii.</title>
        <authorList>
            <person name="Luo M.C."/>
            <person name="Gu Y.Q."/>
            <person name="Puiu D."/>
            <person name="Wang H."/>
            <person name="Twardziok S.O."/>
            <person name="Deal K.R."/>
            <person name="Huo N."/>
            <person name="Zhu T."/>
            <person name="Wang L."/>
            <person name="Wang Y."/>
            <person name="McGuire P.E."/>
            <person name="Liu S."/>
            <person name="Long H."/>
            <person name="Ramasamy R.K."/>
            <person name="Rodriguez J.C."/>
            <person name="Van S.L."/>
            <person name="Yuan L."/>
            <person name="Wang Z."/>
            <person name="Xia Z."/>
            <person name="Xiao L."/>
            <person name="Anderson O.D."/>
            <person name="Ouyang S."/>
            <person name="Liang Y."/>
            <person name="Zimin A.V."/>
            <person name="Pertea G."/>
            <person name="Qi P."/>
            <person name="Bennetzen J.L."/>
            <person name="Dai X."/>
            <person name="Dawson M.W."/>
            <person name="Muller H.G."/>
            <person name="Kugler K."/>
            <person name="Rivarola-Duarte L."/>
            <person name="Spannagl M."/>
            <person name="Mayer K.F.X."/>
            <person name="Lu F.H."/>
            <person name="Bevan M.W."/>
            <person name="Leroy P."/>
            <person name="Li P."/>
            <person name="You F.M."/>
            <person name="Sun Q."/>
            <person name="Liu Z."/>
            <person name="Lyons E."/>
            <person name="Wicker T."/>
            <person name="Salzberg S.L."/>
            <person name="Devos K.M."/>
            <person name="Dvorak J."/>
        </authorList>
    </citation>
    <scope>NUCLEOTIDE SEQUENCE [LARGE SCALE GENOMIC DNA]</scope>
    <source>
        <strain evidence="1">cv. AL8/78</strain>
    </source>
</reference>
<reference evidence="2" key="2">
    <citation type="journal article" date="2017" name="Nat. Plants">
        <title>The Aegilops tauschii genome reveals multiple impacts of transposons.</title>
        <authorList>
            <person name="Zhao G."/>
            <person name="Zou C."/>
            <person name="Li K."/>
            <person name="Wang K."/>
            <person name="Li T."/>
            <person name="Gao L."/>
            <person name="Zhang X."/>
            <person name="Wang H."/>
            <person name="Yang Z."/>
            <person name="Liu X."/>
            <person name="Jiang W."/>
            <person name="Mao L."/>
            <person name="Kong X."/>
            <person name="Jiao Y."/>
            <person name="Jia J."/>
        </authorList>
    </citation>
    <scope>NUCLEOTIDE SEQUENCE [LARGE SCALE GENOMIC DNA]</scope>
    <source>
        <strain evidence="2">cv. AL8/78</strain>
    </source>
</reference>
<protein>
    <submittedName>
        <fullName evidence="1">Uncharacterized protein</fullName>
    </submittedName>
</protein>
<dbReference type="PANTHER" id="PTHR35752">
    <property type="entry name" value="G-PROTEIN COUPLED RECEPTOR"/>
    <property type="match status" value="1"/>
</dbReference>
<sequence>LSKNFDMDTYKSLQFCFLCSFPSEQIHVSLYLSAMSSLADLVGKPTIRVNPMKGLDVMLTGSGANGAVPTALSPTVLNVNWICEIIRSNPYVVNVSIPVVGYDPIEFTLTKECGWFYSDNHQLCI</sequence>
<organism evidence="1 2">
    <name type="scientific">Aegilops tauschii subsp. strangulata</name>
    <name type="common">Goatgrass</name>
    <dbReference type="NCBI Taxonomy" id="200361"/>
    <lineage>
        <taxon>Eukaryota</taxon>
        <taxon>Viridiplantae</taxon>
        <taxon>Streptophyta</taxon>
        <taxon>Embryophyta</taxon>
        <taxon>Tracheophyta</taxon>
        <taxon>Spermatophyta</taxon>
        <taxon>Magnoliopsida</taxon>
        <taxon>Liliopsida</taxon>
        <taxon>Poales</taxon>
        <taxon>Poaceae</taxon>
        <taxon>BOP clade</taxon>
        <taxon>Pooideae</taxon>
        <taxon>Triticodae</taxon>
        <taxon>Triticeae</taxon>
        <taxon>Triticinae</taxon>
        <taxon>Aegilops</taxon>
    </lineage>
</organism>
<proteinExistence type="predicted"/>
<reference evidence="1" key="5">
    <citation type="journal article" date="2021" name="G3 (Bethesda)">
        <title>Aegilops tauschii genome assembly Aet v5.0 features greater sequence contiguity and improved annotation.</title>
        <authorList>
            <person name="Wang L."/>
            <person name="Zhu T."/>
            <person name="Rodriguez J.C."/>
            <person name="Deal K.R."/>
            <person name="Dubcovsky J."/>
            <person name="McGuire P.E."/>
            <person name="Lux T."/>
            <person name="Spannagl M."/>
            <person name="Mayer K.F.X."/>
            <person name="Baldrich P."/>
            <person name="Meyers B.C."/>
            <person name="Huo N."/>
            <person name="Gu Y.Q."/>
            <person name="Zhou H."/>
            <person name="Devos K.M."/>
            <person name="Bennetzen J.L."/>
            <person name="Unver T."/>
            <person name="Budak H."/>
            <person name="Gulick P.J."/>
            <person name="Galiba G."/>
            <person name="Kalapos B."/>
            <person name="Nelson D.R."/>
            <person name="Li P."/>
            <person name="You F.M."/>
            <person name="Luo M.C."/>
            <person name="Dvorak J."/>
        </authorList>
    </citation>
    <scope>NUCLEOTIDE SEQUENCE [LARGE SCALE GENOMIC DNA]</scope>
    <source>
        <strain evidence="1">cv. AL8/78</strain>
    </source>
</reference>
<accession>A0A453ENP5</accession>
<dbReference type="EnsemblPlants" id="AET3Gv20409700.27">
    <property type="protein sequence ID" value="AET3Gv20409700.27"/>
    <property type="gene ID" value="AET3Gv20409700"/>
</dbReference>
<dbReference type="PANTHER" id="PTHR35752:SF1">
    <property type="entry name" value="G-PROTEIN COUPLED RECEPTOR"/>
    <property type="match status" value="1"/>
</dbReference>
<dbReference type="AlphaFoldDB" id="A0A453ENP5"/>
<reference evidence="2" key="1">
    <citation type="journal article" date="2014" name="Science">
        <title>Ancient hybridizations among the ancestral genomes of bread wheat.</title>
        <authorList>
            <consortium name="International Wheat Genome Sequencing Consortium,"/>
            <person name="Marcussen T."/>
            <person name="Sandve S.R."/>
            <person name="Heier L."/>
            <person name="Spannagl M."/>
            <person name="Pfeifer M."/>
            <person name="Jakobsen K.S."/>
            <person name="Wulff B.B."/>
            <person name="Steuernagel B."/>
            <person name="Mayer K.F."/>
            <person name="Olsen O.A."/>
        </authorList>
    </citation>
    <scope>NUCLEOTIDE SEQUENCE [LARGE SCALE GENOMIC DNA]</scope>
    <source>
        <strain evidence="2">cv. AL8/78</strain>
    </source>
</reference>
<evidence type="ECO:0000313" key="1">
    <source>
        <dbReference type="EnsemblPlants" id="AET3Gv20409700.27"/>
    </source>
</evidence>
<evidence type="ECO:0000313" key="2">
    <source>
        <dbReference type="Proteomes" id="UP000015105"/>
    </source>
</evidence>
<keyword evidence="2" id="KW-1185">Reference proteome</keyword>
<reference evidence="1" key="4">
    <citation type="submission" date="2019-03" db="UniProtKB">
        <authorList>
            <consortium name="EnsemblPlants"/>
        </authorList>
    </citation>
    <scope>IDENTIFICATION</scope>
</reference>
<dbReference type="Proteomes" id="UP000015105">
    <property type="component" value="Chromosome 3D"/>
</dbReference>